<dbReference type="AlphaFoldDB" id="A0A183LK67"/>
<sequence length="185" mass="21818">MLFHILWYYVVRLVGIQAMHNQIEVKRNLKYKQNEMKSYDMELEKSQNYPLLCNNSNNNNDTSATDIIVTRTHTDEPVQIHLPQDYCIECNNNSNISDSLLNYPYTQQRNHIHHQYQHHPSEHHQPNSNSPVFLHIVRTCDIVNDPKLMKSIIETKTTGHLVESNDIKCIYCNEKSTENWNQNIV</sequence>
<evidence type="ECO:0000313" key="2">
    <source>
        <dbReference type="Proteomes" id="UP000277204"/>
    </source>
</evidence>
<keyword evidence="2" id="KW-1185">Reference proteome</keyword>
<reference evidence="1 2" key="1">
    <citation type="submission" date="2018-11" db="EMBL/GenBank/DDBJ databases">
        <authorList>
            <consortium name="Pathogen Informatics"/>
        </authorList>
    </citation>
    <scope>NUCLEOTIDE SEQUENCE [LARGE SCALE GENOMIC DNA]</scope>
    <source>
        <strain evidence="1 2">Zambia</strain>
    </source>
</reference>
<gene>
    <name evidence="1" type="ORF">SMRZ_LOCUS4192</name>
</gene>
<protein>
    <submittedName>
        <fullName evidence="1">Uncharacterized protein</fullName>
    </submittedName>
</protein>
<evidence type="ECO:0000313" key="1">
    <source>
        <dbReference type="EMBL" id="VDO60457.1"/>
    </source>
</evidence>
<dbReference type="EMBL" id="UZAI01001303">
    <property type="protein sequence ID" value="VDO60457.1"/>
    <property type="molecule type" value="Genomic_DNA"/>
</dbReference>
<dbReference type="Proteomes" id="UP000277204">
    <property type="component" value="Unassembled WGS sequence"/>
</dbReference>
<accession>A0A183LK67</accession>
<proteinExistence type="predicted"/>
<organism evidence="1 2">
    <name type="scientific">Schistosoma margrebowiei</name>
    <dbReference type="NCBI Taxonomy" id="48269"/>
    <lineage>
        <taxon>Eukaryota</taxon>
        <taxon>Metazoa</taxon>
        <taxon>Spiralia</taxon>
        <taxon>Lophotrochozoa</taxon>
        <taxon>Platyhelminthes</taxon>
        <taxon>Trematoda</taxon>
        <taxon>Digenea</taxon>
        <taxon>Strigeidida</taxon>
        <taxon>Schistosomatoidea</taxon>
        <taxon>Schistosomatidae</taxon>
        <taxon>Schistosoma</taxon>
    </lineage>
</organism>
<name>A0A183LK67_9TREM</name>